<dbReference type="Pfam" id="PF00668">
    <property type="entry name" value="Condensation"/>
    <property type="match status" value="1"/>
</dbReference>
<dbReference type="PANTHER" id="PTHR45527:SF1">
    <property type="entry name" value="FATTY ACID SYNTHASE"/>
    <property type="match status" value="1"/>
</dbReference>
<evidence type="ECO:0000313" key="2">
    <source>
        <dbReference type="EMBL" id="MFD0804402.1"/>
    </source>
</evidence>
<dbReference type="InterPro" id="IPR023213">
    <property type="entry name" value="CAT-like_dom_sf"/>
</dbReference>
<dbReference type="EMBL" id="JBHTHR010001630">
    <property type="protein sequence ID" value="MFD0804402.1"/>
    <property type="molecule type" value="Genomic_DNA"/>
</dbReference>
<comment type="caution">
    <text evidence="2">The sequence shown here is derived from an EMBL/GenBank/DDBJ whole genome shotgun (WGS) entry which is preliminary data.</text>
</comment>
<dbReference type="PANTHER" id="PTHR45527">
    <property type="entry name" value="NONRIBOSOMAL PEPTIDE SYNTHETASE"/>
    <property type="match status" value="1"/>
</dbReference>
<sequence>LQSAVAVLLHRMGAGDDVPLGTPATGRQDEALHDAVGMFLNTLVLRTDLSGHPTFRGLLERVRRSDVAAFAHAELTLDDVVDEVNAVRAAGRNPLFQVMVSQQIRPEGTGELLGLRTRLDDQVLDTAKFDLEIVFIERSGAAELDAAVRYSADRFDRTTVADLTRRLVRLLAAAAAD</sequence>
<dbReference type="Gene3D" id="3.30.559.10">
    <property type="entry name" value="Chloramphenicol acetyltransferase-like domain"/>
    <property type="match status" value="1"/>
</dbReference>
<evidence type="ECO:0000259" key="1">
    <source>
        <dbReference type="Pfam" id="PF00668"/>
    </source>
</evidence>
<feature type="domain" description="Condensation" evidence="1">
    <location>
        <begin position="1"/>
        <end position="176"/>
    </location>
</feature>
<accession>A0ABW3BN21</accession>
<feature type="non-terminal residue" evidence="2">
    <location>
        <position position="177"/>
    </location>
</feature>
<protein>
    <submittedName>
        <fullName evidence="2">Condensation domain-containing protein</fullName>
    </submittedName>
</protein>
<gene>
    <name evidence="2" type="ORF">ACFQZU_24215</name>
</gene>
<dbReference type="Gene3D" id="3.30.559.30">
    <property type="entry name" value="Nonribosomal peptide synthetase, condensation domain"/>
    <property type="match status" value="1"/>
</dbReference>
<evidence type="ECO:0000313" key="3">
    <source>
        <dbReference type="Proteomes" id="UP001596956"/>
    </source>
</evidence>
<dbReference type="SUPFAM" id="SSF52777">
    <property type="entry name" value="CoA-dependent acyltransferases"/>
    <property type="match status" value="1"/>
</dbReference>
<organism evidence="2 3">
    <name type="scientific">Streptomonospora algeriensis</name>
    <dbReference type="NCBI Taxonomy" id="995084"/>
    <lineage>
        <taxon>Bacteria</taxon>
        <taxon>Bacillati</taxon>
        <taxon>Actinomycetota</taxon>
        <taxon>Actinomycetes</taxon>
        <taxon>Streptosporangiales</taxon>
        <taxon>Nocardiopsidaceae</taxon>
        <taxon>Streptomonospora</taxon>
    </lineage>
</organism>
<proteinExistence type="predicted"/>
<feature type="non-terminal residue" evidence="2">
    <location>
        <position position="1"/>
    </location>
</feature>
<name>A0ABW3BN21_9ACTN</name>
<dbReference type="Proteomes" id="UP001596956">
    <property type="component" value="Unassembled WGS sequence"/>
</dbReference>
<keyword evidence="3" id="KW-1185">Reference proteome</keyword>
<reference evidence="3" key="1">
    <citation type="journal article" date="2019" name="Int. J. Syst. Evol. Microbiol.">
        <title>The Global Catalogue of Microorganisms (GCM) 10K type strain sequencing project: providing services to taxonomists for standard genome sequencing and annotation.</title>
        <authorList>
            <consortium name="The Broad Institute Genomics Platform"/>
            <consortium name="The Broad Institute Genome Sequencing Center for Infectious Disease"/>
            <person name="Wu L."/>
            <person name="Ma J."/>
        </authorList>
    </citation>
    <scope>NUCLEOTIDE SEQUENCE [LARGE SCALE GENOMIC DNA]</scope>
    <source>
        <strain evidence="3">CCUG 63369</strain>
    </source>
</reference>
<dbReference type="InterPro" id="IPR001242">
    <property type="entry name" value="Condensation_dom"/>
</dbReference>